<dbReference type="InterPro" id="IPR051165">
    <property type="entry name" value="Multifunctional_ANK_Repeat"/>
</dbReference>
<dbReference type="InterPro" id="IPR036770">
    <property type="entry name" value="Ankyrin_rpt-contain_sf"/>
</dbReference>
<gene>
    <name evidence="4" type="ORF">TKK_004985</name>
</gene>
<dbReference type="EMBL" id="JBJJXI010000041">
    <property type="protein sequence ID" value="KAL3401975.1"/>
    <property type="molecule type" value="Genomic_DNA"/>
</dbReference>
<accession>A0ABD2XAB4</accession>
<dbReference type="AlphaFoldDB" id="A0ABD2XAB4"/>
<evidence type="ECO:0000256" key="2">
    <source>
        <dbReference type="ARBA" id="ARBA00023043"/>
    </source>
</evidence>
<evidence type="ECO:0000313" key="5">
    <source>
        <dbReference type="Proteomes" id="UP001627154"/>
    </source>
</evidence>
<dbReference type="PANTHER" id="PTHR24123">
    <property type="entry name" value="ANKYRIN REPEAT-CONTAINING"/>
    <property type="match status" value="1"/>
</dbReference>
<proteinExistence type="predicted"/>
<evidence type="ECO:0000256" key="1">
    <source>
        <dbReference type="ARBA" id="ARBA00022737"/>
    </source>
</evidence>
<sequence length="273" mass="32137">MNVDRESKISHSLLVESKEEKRNRFIKIFIEQRDWEDEDLLKFINDEFDNNVEDINWILKTAVESKSCNKVVDVLMKNGTELHVLNDLGQTAIHIAAMNEESTAIYRFLNYFGDENLSDNEGFTYFHVACMYSRTELVQKYIDPGVDINLTFYKIGRTESALSLCLEKGTIDTLELLLNNGADLKMLDDWNEKPLRYLKRMKRDLIYKDWGKWKIITNHHFKELLKQTTDSKIIENRSDDERFTYLHAACMSGNIEMVQKLIDQKNDLDLIWC</sequence>
<reference evidence="4 5" key="1">
    <citation type="journal article" date="2024" name="bioRxiv">
        <title>A reference genome for Trichogramma kaykai: A tiny desert-dwelling parasitoid wasp with competing sex-ratio distorters.</title>
        <authorList>
            <person name="Culotta J."/>
            <person name="Lindsey A.R."/>
        </authorList>
    </citation>
    <scope>NUCLEOTIDE SEQUENCE [LARGE SCALE GENOMIC DNA]</scope>
    <source>
        <strain evidence="4 5">KSX58</strain>
    </source>
</reference>
<name>A0ABD2XAB4_9HYME</name>
<dbReference type="Gene3D" id="1.25.40.20">
    <property type="entry name" value="Ankyrin repeat-containing domain"/>
    <property type="match status" value="2"/>
</dbReference>
<dbReference type="InterPro" id="IPR002110">
    <property type="entry name" value="Ankyrin_rpt"/>
</dbReference>
<organism evidence="4 5">
    <name type="scientific">Trichogramma kaykai</name>
    <dbReference type="NCBI Taxonomy" id="54128"/>
    <lineage>
        <taxon>Eukaryota</taxon>
        <taxon>Metazoa</taxon>
        <taxon>Ecdysozoa</taxon>
        <taxon>Arthropoda</taxon>
        <taxon>Hexapoda</taxon>
        <taxon>Insecta</taxon>
        <taxon>Pterygota</taxon>
        <taxon>Neoptera</taxon>
        <taxon>Endopterygota</taxon>
        <taxon>Hymenoptera</taxon>
        <taxon>Apocrita</taxon>
        <taxon>Proctotrupomorpha</taxon>
        <taxon>Chalcidoidea</taxon>
        <taxon>Trichogrammatidae</taxon>
        <taxon>Trichogramma</taxon>
    </lineage>
</organism>
<comment type="caution">
    <text evidence="4">The sequence shown here is derived from an EMBL/GenBank/DDBJ whole genome shotgun (WGS) entry which is preliminary data.</text>
</comment>
<evidence type="ECO:0008006" key="6">
    <source>
        <dbReference type="Google" id="ProtNLM"/>
    </source>
</evidence>
<dbReference type="PROSITE" id="PS50088">
    <property type="entry name" value="ANK_REPEAT"/>
    <property type="match status" value="2"/>
</dbReference>
<dbReference type="Proteomes" id="UP001627154">
    <property type="component" value="Unassembled WGS sequence"/>
</dbReference>
<dbReference type="Pfam" id="PF13606">
    <property type="entry name" value="Ank_3"/>
    <property type="match status" value="1"/>
</dbReference>
<dbReference type="PROSITE" id="PS50297">
    <property type="entry name" value="ANK_REP_REGION"/>
    <property type="match status" value="1"/>
</dbReference>
<evidence type="ECO:0000313" key="4">
    <source>
        <dbReference type="EMBL" id="KAL3401975.1"/>
    </source>
</evidence>
<keyword evidence="2 3" id="KW-0040">ANK repeat</keyword>
<keyword evidence="5" id="KW-1185">Reference proteome</keyword>
<dbReference type="Pfam" id="PF12796">
    <property type="entry name" value="Ank_2"/>
    <property type="match status" value="1"/>
</dbReference>
<feature type="repeat" description="ANK" evidence="3">
    <location>
        <begin position="157"/>
        <end position="189"/>
    </location>
</feature>
<feature type="repeat" description="ANK" evidence="3">
    <location>
        <begin position="121"/>
        <end position="153"/>
    </location>
</feature>
<evidence type="ECO:0000256" key="3">
    <source>
        <dbReference type="PROSITE-ProRule" id="PRU00023"/>
    </source>
</evidence>
<dbReference type="SMART" id="SM00248">
    <property type="entry name" value="ANK"/>
    <property type="match status" value="5"/>
</dbReference>
<dbReference type="PANTHER" id="PTHR24123:SF33">
    <property type="entry name" value="PROTEIN HOS4"/>
    <property type="match status" value="1"/>
</dbReference>
<protein>
    <recommendedName>
        <fullName evidence="6">Ankyrin repeat protein</fullName>
    </recommendedName>
</protein>
<dbReference type="SUPFAM" id="SSF48403">
    <property type="entry name" value="Ankyrin repeat"/>
    <property type="match status" value="1"/>
</dbReference>
<keyword evidence="1" id="KW-0677">Repeat</keyword>